<reference evidence="2 3" key="1">
    <citation type="submission" date="2023-02" db="EMBL/GenBank/DDBJ databases">
        <title>LHISI_Scaffold_Assembly.</title>
        <authorList>
            <person name="Stuart O.P."/>
            <person name="Cleave R."/>
            <person name="Magrath M.J.L."/>
            <person name="Mikheyev A.S."/>
        </authorList>
    </citation>
    <scope>NUCLEOTIDE SEQUENCE [LARGE SCALE GENOMIC DNA]</scope>
    <source>
        <strain evidence="2">Daus_M_001</strain>
        <tissue evidence="2">Leg muscle</tissue>
    </source>
</reference>
<keyword evidence="3" id="KW-1185">Reference proteome</keyword>
<name>A0ABQ9HAI0_9NEOP</name>
<sequence>MAPLCEHLTVSFRFSAGSIPYFRSWESYRDDAAVRRVFSRISRFPRRCIPALLHTHIASTIFGSHSPDINSHPNIFSPTLAYSEYRFSKIDSRALVQIRTNNFARESYFQFELAYTNCGRIRAVAGMSNKPTLFWTIFCQGKIHLPDVRYRINFDKRREKWSVVSGNLFAPILELRGTAQKANSTCCSTERREVRIKQCQNARTGKREIPEKTRGPAASADTIPTCENLGVTRPGIDPTCLDIGGPGTPSRLSSGGSCLAVGQRQAQLQSSARAKYSRREAEVFSEVRMKQRQNFMAWEGRSTLRKHISQQQRPPCSRRAKMYFPDMNLFAGACVWVGSESCIRLLPPTIHFPSPLAHNFTMSGLKSYVQSSPTRAVGRRDKRVAQSRQRSRTTHGVGRRRR</sequence>
<feature type="compositionally biased region" description="Basic residues" evidence="1">
    <location>
        <begin position="389"/>
        <end position="402"/>
    </location>
</feature>
<dbReference type="EMBL" id="JARBHB010000006">
    <property type="protein sequence ID" value="KAJ8881226.1"/>
    <property type="molecule type" value="Genomic_DNA"/>
</dbReference>
<gene>
    <name evidence="2" type="ORF">PR048_017700</name>
</gene>
<feature type="region of interest" description="Disordered" evidence="1">
    <location>
        <begin position="371"/>
        <end position="402"/>
    </location>
</feature>
<comment type="caution">
    <text evidence="2">The sequence shown here is derived from an EMBL/GenBank/DDBJ whole genome shotgun (WGS) entry which is preliminary data.</text>
</comment>
<protein>
    <submittedName>
        <fullName evidence="2">Uncharacterized protein</fullName>
    </submittedName>
</protein>
<organism evidence="2 3">
    <name type="scientific">Dryococelus australis</name>
    <dbReference type="NCBI Taxonomy" id="614101"/>
    <lineage>
        <taxon>Eukaryota</taxon>
        <taxon>Metazoa</taxon>
        <taxon>Ecdysozoa</taxon>
        <taxon>Arthropoda</taxon>
        <taxon>Hexapoda</taxon>
        <taxon>Insecta</taxon>
        <taxon>Pterygota</taxon>
        <taxon>Neoptera</taxon>
        <taxon>Polyneoptera</taxon>
        <taxon>Phasmatodea</taxon>
        <taxon>Verophasmatodea</taxon>
        <taxon>Anareolatae</taxon>
        <taxon>Phasmatidae</taxon>
        <taxon>Eurycanthinae</taxon>
        <taxon>Dryococelus</taxon>
    </lineage>
</organism>
<accession>A0ABQ9HAI0</accession>
<evidence type="ECO:0000313" key="2">
    <source>
        <dbReference type="EMBL" id="KAJ8881226.1"/>
    </source>
</evidence>
<feature type="region of interest" description="Disordered" evidence="1">
    <location>
        <begin position="205"/>
        <end position="224"/>
    </location>
</feature>
<dbReference type="Proteomes" id="UP001159363">
    <property type="component" value="Chromosome 5"/>
</dbReference>
<evidence type="ECO:0000313" key="3">
    <source>
        <dbReference type="Proteomes" id="UP001159363"/>
    </source>
</evidence>
<evidence type="ECO:0000256" key="1">
    <source>
        <dbReference type="SAM" id="MobiDB-lite"/>
    </source>
</evidence>
<proteinExistence type="predicted"/>
<feature type="compositionally biased region" description="Basic and acidic residues" evidence="1">
    <location>
        <begin position="205"/>
        <end position="214"/>
    </location>
</feature>